<evidence type="ECO:0008006" key="9">
    <source>
        <dbReference type="Google" id="ProtNLM"/>
    </source>
</evidence>
<dbReference type="PANTHER" id="PTHR21257:SF52">
    <property type="entry name" value="DELTA(14)-STEROL REDUCTASE TM7SF2"/>
    <property type="match status" value="1"/>
</dbReference>
<keyword evidence="8" id="KW-1185">Reference proteome</keyword>
<reference evidence="8" key="1">
    <citation type="journal article" date="2013" name="Nature">
        <title>Draft genome of the wheat A-genome progenitor Triticum urartu.</title>
        <authorList>
            <person name="Ling H.Q."/>
            <person name="Zhao S."/>
            <person name="Liu D."/>
            <person name="Wang J."/>
            <person name="Sun H."/>
            <person name="Zhang C."/>
            <person name="Fan H."/>
            <person name="Li D."/>
            <person name="Dong L."/>
            <person name="Tao Y."/>
            <person name="Gao C."/>
            <person name="Wu H."/>
            <person name="Li Y."/>
            <person name="Cui Y."/>
            <person name="Guo X."/>
            <person name="Zheng S."/>
            <person name="Wang B."/>
            <person name="Yu K."/>
            <person name="Liang Q."/>
            <person name="Yang W."/>
            <person name="Lou X."/>
            <person name="Chen J."/>
            <person name="Feng M."/>
            <person name="Jian J."/>
            <person name="Zhang X."/>
            <person name="Luo G."/>
            <person name="Jiang Y."/>
            <person name="Liu J."/>
            <person name="Wang Z."/>
            <person name="Sha Y."/>
            <person name="Zhang B."/>
            <person name="Wu H."/>
            <person name="Tang D."/>
            <person name="Shen Q."/>
            <person name="Xue P."/>
            <person name="Zou S."/>
            <person name="Wang X."/>
            <person name="Liu X."/>
            <person name="Wang F."/>
            <person name="Yang Y."/>
            <person name="An X."/>
            <person name="Dong Z."/>
            <person name="Zhang K."/>
            <person name="Zhang X."/>
            <person name="Luo M.C."/>
            <person name="Dvorak J."/>
            <person name="Tong Y."/>
            <person name="Wang J."/>
            <person name="Yang H."/>
            <person name="Li Z."/>
            <person name="Wang D."/>
            <person name="Zhang A."/>
            <person name="Wang J."/>
        </authorList>
    </citation>
    <scope>NUCLEOTIDE SEQUENCE</scope>
    <source>
        <strain evidence="8">cv. G1812</strain>
    </source>
</reference>
<dbReference type="PANTHER" id="PTHR21257">
    <property type="entry name" value="DELTA(14)-STEROL REDUCTASE"/>
    <property type="match status" value="1"/>
</dbReference>
<evidence type="ECO:0000313" key="8">
    <source>
        <dbReference type="Proteomes" id="UP000015106"/>
    </source>
</evidence>
<feature type="transmembrane region" description="Helical" evidence="6">
    <location>
        <begin position="180"/>
        <end position="196"/>
    </location>
</feature>
<reference evidence="7" key="3">
    <citation type="submission" date="2022-06" db="UniProtKB">
        <authorList>
            <consortium name="EnsemblPlants"/>
        </authorList>
    </citation>
    <scope>IDENTIFICATION</scope>
</reference>
<reference evidence="7" key="2">
    <citation type="submission" date="2018-03" db="EMBL/GenBank/DDBJ databases">
        <title>The Triticum urartu genome reveals the dynamic nature of wheat genome evolution.</title>
        <authorList>
            <person name="Ling H."/>
            <person name="Ma B."/>
            <person name="Shi X."/>
            <person name="Liu H."/>
            <person name="Dong L."/>
            <person name="Sun H."/>
            <person name="Cao Y."/>
            <person name="Gao Q."/>
            <person name="Zheng S."/>
            <person name="Li Y."/>
            <person name="Yu Y."/>
            <person name="Du H."/>
            <person name="Qi M."/>
            <person name="Li Y."/>
            <person name="Yu H."/>
            <person name="Cui Y."/>
            <person name="Wang N."/>
            <person name="Chen C."/>
            <person name="Wu H."/>
            <person name="Zhao Y."/>
            <person name="Zhang J."/>
            <person name="Li Y."/>
            <person name="Zhou W."/>
            <person name="Zhang B."/>
            <person name="Hu W."/>
            <person name="Eijk M."/>
            <person name="Tang J."/>
            <person name="Witsenboer H."/>
            <person name="Zhao S."/>
            <person name="Li Z."/>
            <person name="Zhang A."/>
            <person name="Wang D."/>
            <person name="Liang C."/>
        </authorList>
    </citation>
    <scope>NUCLEOTIDE SEQUENCE [LARGE SCALE GENOMIC DNA]</scope>
    <source>
        <strain evidence="7">cv. G1812</strain>
    </source>
</reference>
<name>A0A8R7TAV4_TRIUA</name>
<dbReference type="InterPro" id="IPR001171">
    <property type="entry name" value="ERG24_DHCR-like"/>
</dbReference>
<evidence type="ECO:0000256" key="1">
    <source>
        <dbReference type="ARBA" id="ARBA00004141"/>
    </source>
</evidence>
<evidence type="ECO:0000256" key="5">
    <source>
        <dbReference type="ARBA" id="ARBA00023136"/>
    </source>
</evidence>
<dbReference type="GO" id="GO:0016126">
    <property type="term" value="P:sterol biosynthetic process"/>
    <property type="evidence" value="ECO:0007669"/>
    <property type="project" value="InterPro"/>
</dbReference>
<feature type="transmembrane region" description="Helical" evidence="6">
    <location>
        <begin position="216"/>
        <end position="236"/>
    </location>
</feature>
<feature type="transmembrane region" description="Helical" evidence="6">
    <location>
        <begin position="91"/>
        <end position="111"/>
    </location>
</feature>
<sequence>MDAAAAAGVLAALAPSWSAAVVLASYLAYLAAAGALLPGKLVAGAVLPDSSRLHYRCNGLLSLLLLLGLSALGVYTGWMTPTVVADRGLELLSTTFTFSVIVSFLLYYTGLRSRHQSSSLKPHATGSFIEDWWFGVQLNPHFMRVDLKFFFIRAGMMAWLFINLSLLAKSYLAGSVNRAVILYQFFCGWYIIDYFIHEEFMTSTWDIIAERLGFMLVFGDLVFIPFTFTIQGWWLLRNKVELPLLASVANCIIFLIGYSFPCPSQ</sequence>
<comment type="similarity">
    <text evidence="2">Belongs to the ERG4/ERG24 family.</text>
</comment>
<feature type="transmembrane region" description="Helical" evidence="6">
    <location>
        <begin position="242"/>
        <end position="260"/>
    </location>
</feature>
<dbReference type="EnsemblPlants" id="TuG1812G0100004624.01.T01">
    <property type="protein sequence ID" value="TuG1812G0100004624.01.T01"/>
    <property type="gene ID" value="TuG1812G0100004624.01"/>
</dbReference>
<evidence type="ECO:0000256" key="2">
    <source>
        <dbReference type="ARBA" id="ARBA00005402"/>
    </source>
</evidence>
<feature type="transmembrane region" description="Helical" evidence="6">
    <location>
        <begin position="59"/>
        <end position="79"/>
    </location>
</feature>
<comment type="subcellular location">
    <subcellularLocation>
        <location evidence="1">Membrane</location>
        <topology evidence="1">Multi-pass membrane protein</topology>
    </subcellularLocation>
</comment>
<dbReference type="Proteomes" id="UP000015106">
    <property type="component" value="Chromosome 1"/>
</dbReference>
<keyword evidence="4 6" id="KW-1133">Transmembrane helix</keyword>
<keyword evidence="5 6" id="KW-0472">Membrane</keyword>
<proteinExistence type="inferred from homology"/>
<evidence type="ECO:0000256" key="6">
    <source>
        <dbReference type="SAM" id="Phobius"/>
    </source>
</evidence>
<accession>A0A8R7TAV4</accession>
<evidence type="ECO:0000313" key="7">
    <source>
        <dbReference type="EnsemblPlants" id="TuG1812G0100004624.01.T01"/>
    </source>
</evidence>
<evidence type="ECO:0000256" key="4">
    <source>
        <dbReference type="ARBA" id="ARBA00022989"/>
    </source>
</evidence>
<evidence type="ECO:0000256" key="3">
    <source>
        <dbReference type="ARBA" id="ARBA00022692"/>
    </source>
</evidence>
<feature type="transmembrane region" description="Helical" evidence="6">
    <location>
        <begin position="150"/>
        <end position="168"/>
    </location>
</feature>
<dbReference type="AlphaFoldDB" id="A0A8R7TAV4"/>
<dbReference type="GO" id="GO:0005789">
    <property type="term" value="C:endoplasmic reticulum membrane"/>
    <property type="evidence" value="ECO:0007669"/>
    <property type="project" value="TreeGrafter"/>
</dbReference>
<dbReference type="Pfam" id="PF01222">
    <property type="entry name" value="ERG4_ERG24"/>
    <property type="match status" value="1"/>
</dbReference>
<keyword evidence="3 6" id="KW-0812">Transmembrane</keyword>
<dbReference type="GO" id="GO:0050613">
    <property type="term" value="F:Delta14-sterol reductase activity"/>
    <property type="evidence" value="ECO:0007669"/>
    <property type="project" value="TreeGrafter"/>
</dbReference>
<dbReference type="Gramene" id="TuG1812G0100004624.01.T01">
    <property type="protein sequence ID" value="TuG1812G0100004624.01.T01"/>
    <property type="gene ID" value="TuG1812G0100004624.01"/>
</dbReference>
<organism evidence="7 8">
    <name type="scientific">Triticum urartu</name>
    <name type="common">Red wild einkorn</name>
    <name type="synonym">Crithodium urartu</name>
    <dbReference type="NCBI Taxonomy" id="4572"/>
    <lineage>
        <taxon>Eukaryota</taxon>
        <taxon>Viridiplantae</taxon>
        <taxon>Streptophyta</taxon>
        <taxon>Embryophyta</taxon>
        <taxon>Tracheophyta</taxon>
        <taxon>Spermatophyta</taxon>
        <taxon>Magnoliopsida</taxon>
        <taxon>Liliopsida</taxon>
        <taxon>Poales</taxon>
        <taxon>Poaceae</taxon>
        <taxon>BOP clade</taxon>
        <taxon>Pooideae</taxon>
        <taxon>Triticodae</taxon>
        <taxon>Triticeae</taxon>
        <taxon>Triticinae</taxon>
        <taxon>Triticum</taxon>
    </lineage>
</organism>
<protein>
    <recommendedName>
        <fullName evidence="9">Delta(14)-sterol reductase</fullName>
    </recommendedName>
</protein>